<keyword evidence="1" id="KW-0560">Oxidoreductase</keyword>
<sequence>MTTSREIRLKSRPVGVPTQADFELATVEVAAPGPGEVQVKNLWMSVDPYMRGRMYDRASYVPPFELGKALQGGAIGQIVASNDPEFAVGDIVNSMFGWREVFNVSPAAIKAAGGAMGALTKIDTHGLPPQAFLGILGMPGMTAYAGLLRVAALKDGDVVFVSAAAGAVGSVVCQIAKLKGHTVIGSAGGPEKVAFLKSIGVDHVIDYKATPDVVAELAKVAPKGIDVYFENVGGVHLEAAINSARPFARFALCGMISQYNETGKPVGPSNIIQAVGKSLRMEGFIVSNHYDLYPAFARDMAEWIKAGKLTWKETVEDGIARAPDAFIKLFAGENLGKMLVKLG</sequence>
<dbReference type="Proteomes" id="UP000056905">
    <property type="component" value="Chromosome"/>
</dbReference>
<dbReference type="KEGG" id="chq:AQ619_11400"/>
<proteinExistence type="predicted"/>
<dbReference type="InterPro" id="IPR011032">
    <property type="entry name" value="GroES-like_sf"/>
</dbReference>
<evidence type="ECO:0000313" key="4">
    <source>
        <dbReference type="Proteomes" id="UP000056905"/>
    </source>
</evidence>
<name>A0A0P0P0A4_9CAUL</name>
<dbReference type="InterPro" id="IPR036291">
    <property type="entry name" value="NAD(P)-bd_dom_sf"/>
</dbReference>
<dbReference type="PANTHER" id="PTHR43205:SF7">
    <property type="entry name" value="PROSTAGLANDIN REDUCTASE 1"/>
    <property type="match status" value="1"/>
</dbReference>
<dbReference type="InterPro" id="IPR045010">
    <property type="entry name" value="MDR_fam"/>
</dbReference>
<evidence type="ECO:0000259" key="2">
    <source>
        <dbReference type="SMART" id="SM00829"/>
    </source>
</evidence>
<evidence type="ECO:0000313" key="3">
    <source>
        <dbReference type="EMBL" id="ALL13892.1"/>
    </source>
</evidence>
<dbReference type="Pfam" id="PF16884">
    <property type="entry name" value="ADH_N_2"/>
    <property type="match status" value="1"/>
</dbReference>
<dbReference type="Gene3D" id="3.40.50.720">
    <property type="entry name" value="NAD(P)-binding Rossmann-like Domain"/>
    <property type="match status" value="1"/>
</dbReference>
<protein>
    <submittedName>
        <fullName evidence="3">NADP-dependent oxidoreductase</fullName>
    </submittedName>
</protein>
<dbReference type="OrthoDB" id="9805663at2"/>
<dbReference type="InterPro" id="IPR041694">
    <property type="entry name" value="ADH_N_2"/>
</dbReference>
<dbReference type="SMART" id="SM00829">
    <property type="entry name" value="PKS_ER"/>
    <property type="match status" value="1"/>
</dbReference>
<keyword evidence="4" id="KW-1185">Reference proteome</keyword>
<dbReference type="SUPFAM" id="SSF50129">
    <property type="entry name" value="GroES-like"/>
    <property type="match status" value="1"/>
</dbReference>
<dbReference type="PANTHER" id="PTHR43205">
    <property type="entry name" value="PROSTAGLANDIN REDUCTASE"/>
    <property type="match status" value="1"/>
</dbReference>
<dbReference type="SUPFAM" id="SSF51735">
    <property type="entry name" value="NAD(P)-binding Rossmann-fold domains"/>
    <property type="match status" value="1"/>
</dbReference>
<reference evidence="3 4" key="1">
    <citation type="submission" date="2015-10" db="EMBL/GenBank/DDBJ databases">
        <title>Conservation of the essential genome among Caulobacter and Brevundimonas species.</title>
        <authorList>
            <person name="Scott D."/>
            <person name="Ely B."/>
        </authorList>
    </citation>
    <scope>NUCLEOTIDE SEQUENCE [LARGE SCALE GENOMIC DNA]</scope>
    <source>
        <strain evidence="3 4">CB4</strain>
    </source>
</reference>
<dbReference type="CDD" id="cd05288">
    <property type="entry name" value="PGDH"/>
    <property type="match status" value="1"/>
</dbReference>
<dbReference type="Pfam" id="PF00107">
    <property type="entry name" value="ADH_zinc_N"/>
    <property type="match status" value="1"/>
</dbReference>
<dbReference type="STRING" id="69395.AQ619_11400"/>
<dbReference type="eggNOG" id="COG2130">
    <property type="taxonomic scope" value="Bacteria"/>
</dbReference>
<feature type="domain" description="Enoyl reductase (ER)" evidence="2">
    <location>
        <begin position="15"/>
        <end position="340"/>
    </location>
</feature>
<dbReference type="RefSeq" id="WP_062147446.1">
    <property type="nucleotide sequence ID" value="NZ_CP013002.1"/>
</dbReference>
<dbReference type="InterPro" id="IPR013149">
    <property type="entry name" value="ADH-like_C"/>
</dbReference>
<dbReference type="GO" id="GO:0016628">
    <property type="term" value="F:oxidoreductase activity, acting on the CH-CH group of donors, NAD or NADP as acceptor"/>
    <property type="evidence" value="ECO:0007669"/>
    <property type="project" value="InterPro"/>
</dbReference>
<organism evidence="3 4">
    <name type="scientific">Caulobacter henricii</name>
    <dbReference type="NCBI Taxonomy" id="69395"/>
    <lineage>
        <taxon>Bacteria</taxon>
        <taxon>Pseudomonadati</taxon>
        <taxon>Pseudomonadota</taxon>
        <taxon>Alphaproteobacteria</taxon>
        <taxon>Caulobacterales</taxon>
        <taxon>Caulobacteraceae</taxon>
        <taxon>Caulobacter</taxon>
    </lineage>
</organism>
<dbReference type="Gene3D" id="3.90.180.10">
    <property type="entry name" value="Medium-chain alcohol dehydrogenases, catalytic domain"/>
    <property type="match status" value="1"/>
</dbReference>
<evidence type="ECO:0000256" key="1">
    <source>
        <dbReference type="ARBA" id="ARBA00023002"/>
    </source>
</evidence>
<gene>
    <name evidence="3" type="ORF">AQ619_11400</name>
</gene>
<dbReference type="AlphaFoldDB" id="A0A0P0P0A4"/>
<accession>A0A0P0P0A4</accession>
<dbReference type="InterPro" id="IPR020843">
    <property type="entry name" value="ER"/>
</dbReference>
<dbReference type="EMBL" id="CP013002">
    <property type="protein sequence ID" value="ALL13892.1"/>
    <property type="molecule type" value="Genomic_DNA"/>
</dbReference>
<dbReference type="FunFam" id="3.40.50.720:FF:000121">
    <property type="entry name" value="Prostaglandin reductase 2"/>
    <property type="match status" value="1"/>
</dbReference>